<name>A0A916QBP5_9FIRM</name>
<accession>A0A916QBP5</accession>
<evidence type="ECO:0000256" key="1">
    <source>
        <dbReference type="SAM" id="Phobius"/>
    </source>
</evidence>
<evidence type="ECO:0000313" key="3">
    <source>
        <dbReference type="Proteomes" id="UP000613208"/>
    </source>
</evidence>
<protein>
    <submittedName>
        <fullName evidence="2">Uncharacterized protein</fullName>
    </submittedName>
</protein>
<feature type="transmembrane region" description="Helical" evidence="1">
    <location>
        <begin position="12"/>
        <end position="35"/>
    </location>
</feature>
<proteinExistence type="predicted"/>
<keyword evidence="1" id="KW-0472">Membrane</keyword>
<keyword evidence="1" id="KW-1133">Transmembrane helix</keyword>
<reference evidence="2" key="1">
    <citation type="submission" date="2020-06" db="EMBL/GenBank/DDBJ databases">
        <title>Characterization of fructooligosaccharide metabolism and fructooligosaccharide-degrading enzymes in human commensal butyrate producers.</title>
        <authorList>
            <person name="Tanno H."/>
            <person name="Fujii T."/>
            <person name="Hirano K."/>
            <person name="Maeno S."/>
            <person name="Tonozuka T."/>
            <person name="Sakamoto M."/>
            <person name="Ohkuma M."/>
            <person name="Tochio T."/>
            <person name="Endo A."/>
        </authorList>
    </citation>
    <scope>NUCLEOTIDE SEQUENCE</scope>
    <source>
        <strain evidence="2">JCM 17466</strain>
    </source>
</reference>
<organism evidence="2 3">
    <name type="scientific">Anaerostipes butyraticus</name>
    <dbReference type="NCBI Taxonomy" id="645466"/>
    <lineage>
        <taxon>Bacteria</taxon>
        <taxon>Bacillati</taxon>
        <taxon>Bacillota</taxon>
        <taxon>Clostridia</taxon>
        <taxon>Lachnospirales</taxon>
        <taxon>Lachnospiraceae</taxon>
        <taxon>Anaerostipes</taxon>
    </lineage>
</organism>
<comment type="caution">
    <text evidence="2">The sequence shown here is derived from an EMBL/GenBank/DDBJ whole genome shotgun (WGS) entry which is preliminary data.</text>
</comment>
<gene>
    <name evidence="2" type="ORF">ANBU17_25330</name>
</gene>
<sequence length="56" mass="6371">MIAYVMIPNPDINYVVGNLCSLIVPIIVIVAGSLIENYEFDFQKLMDYEPDHKVNV</sequence>
<keyword evidence="1" id="KW-0812">Transmembrane</keyword>
<dbReference type="EMBL" id="BLYI01000059">
    <property type="protein sequence ID" value="GFO86186.1"/>
    <property type="molecule type" value="Genomic_DNA"/>
</dbReference>
<evidence type="ECO:0000313" key="2">
    <source>
        <dbReference type="EMBL" id="GFO86186.1"/>
    </source>
</evidence>
<dbReference type="AlphaFoldDB" id="A0A916QBP5"/>
<keyword evidence="3" id="KW-1185">Reference proteome</keyword>
<dbReference type="Proteomes" id="UP000613208">
    <property type="component" value="Unassembled WGS sequence"/>
</dbReference>